<reference evidence="4" key="1">
    <citation type="submission" date="2022-07" db="EMBL/GenBank/DDBJ databases">
        <title>Genome Sequence of Physisporinus lineatus.</title>
        <authorList>
            <person name="Buettner E."/>
        </authorList>
    </citation>
    <scope>NUCLEOTIDE SEQUENCE</scope>
    <source>
        <strain evidence="4">VT162</strain>
    </source>
</reference>
<dbReference type="Proteomes" id="UP001212997">
    <property type="component" value="Unassembled WGS sequence"/>
</dbReference>
<comment type="caution">
    <text evidence="4">The sequence shown here is derived from an EMBL/GenBank/DDBJ whole genome shotgun (WGS) entry which is preliminary data.</text>
</comment>
<dbReference type="EMBL" id="JANAWD010000548">
    <property type="protein sequence ID" value="KAJ3477973.1"/>
    <property type="molecule type" value="Genomic_DNA"/>
</dbReference>
<evidence type="ECO:0000259" key="3">
    <source>
        <dbReference type="Pfam" id="PF05368"/>
    </source>
</evidence>
<evidence type="ECO:0000313" key="4">
    <source>
        <dbReference type="EMBL" id="KAJ3477973.1"/>
    </source>
</evidence>
<keyword evidence="5" id="KW-1185">Reference proteome</keyword>
<dbReference type="PANTHER" id="PTHR42748:SF14">
    <property type="entry name" value="SNOAL-LIKE DOMAIN-CONTAINING PROTEIN"/>
    <property type="match status" value="1"/>
</dbReference>
<proteinExistence type="inferred from homology"/>
<dbReference type="Gene3D" id="3.40.50.720">
    <property type="entry name" value="NAD(P)-binding Rossmann-like Domain"/>
    <property type="match status" value="1"/>
</dbReference>
<dbReference type="PANTHER" id="PTHR42748">
    <property type="entry name" value="NITROGEN METABOLITE REPRESSION PROTEIN NMRA FAMILY MEMBER"/>
    <property type="match status" value="1"/>
</dbReference>
<dbReference type="InterPro" id="IPR008030">
    <property type="entry name" value="NmrA-like"/>
</dbReference>
<comment type="similarity">
    <text evidence="1">Belongs to the NmrA-type oxidoreductase family.</text>
</comment>
<evidence type="ECO:0000256" key="2">
    <source>
        <dbReference type="ARBA" id="ARBA00022857"/>
    </source>
</evidence>
<sequence length="358" mass="40277">MSSNKKLILVLGATGAQGIAVIDKLLAPSEDGLPSPYVVRALTRDPHGKRAVELSEKGVECVKGSLDDIPSIISALRGVHGAWINVDGFTVGEEKETYLGIRIFELAKEVGTVKHFVWSSLDYGYKKSGYNPKYQCGHYDAKGRVADWMKSQTSLSHGMTWTVVTTGPYIEMLGIHMFGPLGQRKDGTLVFATPVGEGHVPMIALRDLGFFARYTFDHREAVSGKELEVASDIVGWDYLVSTFQKVTGQKAIAHYQTFEEWFNNFDNVDLPLAHDLDKGVKVEGVTTWRTNFTAWWSLWRDDIITRDMNWIRKVNPRGYTLEKWMRENNYTGNLRIDLLKNGEDGKGVRINRKVVSEL</sequence>
<dbReference type="GO" id="GO:0005634">
    <property type="term" value="C:nucleus"/>
    <property type="evidence" value="ECO:0007669"/>
    <property type="project" value="TreeGrafter"/>
</dbReference>
<dbReference type="SUPFAM" id="SSF51735">
    <property type="entry name" value="NAD(P)-binding Rossmann-fold domains"/>
    <property type="match status" value="1"/>
</dbReference>
<gene>
    <name evidence="4" type="ORF">NLI96_g10083</name>
</gene>
<dbReference type="CDD" id="cd05251">
    <property type="entry name" value="NmrA_like_SDR_a"/>
    <property type="match status" value="1"/>
</dbReference>
<dbReference type="Pfam" id="PF05368">
    <property type="entry name" value="NmrA"/>
    <property type="match status" value="1"/>
</dbReference>
<dbReference type="InterPro" id="IPR051164">
    <property type="entry name" value="NmrA-like_oxidored"/>
</dbReference>
<organism evidence="4 5">
    <name type="scientific">Meripilus lineatus</name>
    <dbReference type="NCBI Taxonomy" id="2056292"/>
    <lineage>
        <taxon>Eukaryota</taxon>
        <taxon>Fungi</taxon>
        <taxon>Dikarya</taxon>
        <taxon>Basidiomycota</taxon>
        <taxon>Agaricomycotina</taxon>
        <taxon>Agaricomycetes</taxon>
        <taxon>Polyporales</taxon>
        <taxon>Meripilaceae</taxon>
        <taxon>Meripilus</taxon>
    </lineage>
</organism>
<dbReference type="AlphaFoldDB" id="A0AAD5YEN3"/>
<evidence type="ECO:0000313" key="5">
    <source>
        <dbReference type="Proteomes" id="UP001212997"/>
    </source>
</evidence>
<keyword evidence="2" id="KW-0521">NADP</keyword>
<name>A0AAD5YEN3_9APHY</name>
<dbReference type="Gene3D" id="3.90.25.10">
    <property type="entry name" value="UDP-galactose 4-epimerase, domain 1"/>
    <property type="match status" value="1"/>
</dbReference>
<feature type="domain" description="NmrA-like" evidence="3">
    <location>
        <begin position="5"/>
        <end position="278"/>
    </location>
</feature>
<accession>A0AAD5YEN3</accession>
<evidence type="ECO:0000256" key="1">
    <source>
        <dbReference type="ARBA" id="ARBA00006328"/>
    </source>
</evidence>
<protein>
    <recommendedName>
        <fullName evidence="3">NmrA-like domain-containing protein</fullName>
    </recommendedName>
</protein>
<dbReference type="InterPro" id="IPR036291">
    <property type="entry name" value="NAD(P)-bd_dom_sf"/>
</dbReference>